<sequence length="1074" mass="115403">MISLRKLYIPAFLLSLLVALPAAAQIVGGTISGTVHDPSGAALSGASVIVRQVETGATRTLTTSPDGRFYAPSVPVGHYSVSVKADGFDPQQRSGFDLTVGQSLSVDFVLGIANVEQQVEVDAAGEAINTSTQSVSGLVDERQVKELPLNGRSYDQLITLNPGTVNYTGQRSGGTGTSNSSVGNMFSVSGRRPQDNLFLLNGIEYTGASLINVTPGGTSGQLLGVDAVKEFNVVSDTYGASYGKRSGAQVSVITTSGTNNLHGTAFEFIRNSAFDARNYFDQGDIPNFQRNQFGGSLGGPIRKNKLFLFGNYEGFRQAWGLTAVTFVPDNRARQGYLPNSSGGETYVGVDPSVKPLLDLWPVQNGPELGGGIAKAFSNPKQHIREDFGTARVDHNITANDLLFGVYTIDDSSANSPSQNPLSLIDETLRAQVASIQEQHVFSTSLLNTARFGYSRASFFFTGYSPIDVPGWVAGKPIGTIVVSGSTASNGASQITQAGTNTGSNNDSTRNLFTFDDHVYWTHGKHEIEFGGWIQRQQANDILAQNQYGQASFADLQTLLQGTVKTFTVVPSPTKLGWRSLFGAVFVEDTWKVSPRLELRAGFRFESSNGWNESQGRASNYAIVDGVLQTDPIVGNSALSKNRAKFLPEPRVGFAWNVWGNGKTAVHGGFGIYNGLLDTLNYRLDQTAPFNTTQSLSNVKVADLQITPGTPPPAGSKISPSNVQPDLNTPEVLEWNLRIEQQLAPRTSLSVGYVGSHSYHQILSADLNQPVPSYTPDGKIYYPFAKDAKGPAFANPKLANTTSWISPGAGLYSGFVADVRRTFGQGFQIRGNYTWSKNLDNGSAWNTSVSANTPAYVEFPLNPKLDWGPGATDIRNAASINASYELPFGPGHALLAHATGLTRSAATGWTVSSIIASQSGFPFTPQLGYNPTLNGDTRNPVRPNWNPDYHGKLYPKTAAQWFDPNAFLPPTITFDTPTCGSSNTCGTYGNVRRDSLQGPGLTTVDFSVSKNTRFTERTGLQFRAEFFNLLNHTNFLTPNPVTYTSATSGISPTAGVITATSTTSRQIQFGAKLEF</sequence>
<keyword evidence="6" id="KW-0645">Protease</keyword>
<feature type="chain" id="PRO_5039930631" evidence="4">
    <location>
        <begin position="25"/>
        <end position="1074"/>
    </location>
</feature>
<dbReference type="SUPFAM" id="SSF56935">
    <property type="entry name" value="Porins"/>
    <property type="match status" value="1"/>
</dbReference>
<keyword evidence="2" id="KW-0472">Membrane</keyword>
<accession>A0A9J7BLT3</accession>
<dbReference type="SUPFAM" id="SSF49464">
    <property type="entry name" value="Carboxypeptidase regulatory domain-like"/>
    <property type="match status" value="1"/>
</dbReference>
<feature type="domain" description="TonB-dependent transporter Oar-like beta-barrel" evidence="5">
    <location>
        <begin position="253"/>
        <end position="1067"/>
    </location>
</feature>
<comment type="subcellular location">
    <subcellularLocation>
        <location evidence="1">Cell outer membrane</location>
    </subcellularLocation>
</comment>
<dbReference type="InterPro" id="IPR008969">
    <property type="entry name" value="CarboxyPept-like_regulatory"/>
</dbReference>
<organism evidence="6 7">
    <name type="scientific">Occallatibacter riparius</name>
    <dbReference type="NCBI Taxonomy" id="1002689"/>
    <lineage>
        <taxon>Bacteria</taxon>
        <taxon>Pseudomonadati</taxon>
        <taxon>Acidobacteriota</taxon>
        <taxon>Terriglobia</taxon>
        <taxon>Terriglobales</taxon>
        <taxon>Acidobacteriaceae</taxon>
        <taxon>Occallatibacter</taxon>
    </lineage>
</organism>
<dbReference type="GO" id="GO:0009279">
    <property type="term" value="C:cell outer membrane"/>
    <property type="evidence" value="ECO:0007669"/>
    <property type="project" value="UniProtKB-SubCell"/>
</dbReference>
<dbReference type="AlphaFoldDB" id="A0A9J7BLT3"/>
<proteinExistence type="predicted"/>
<dbReference type="RefSeq" id="WP_260793309.1">
    <property type="nucleotide sequence ID" value="NZ_CP093313.1"/>
</dbReference>
<evidence type="ECO:0000256" key="4">
    <source>
        <dbReference type="SAM" id="SignalP"/>
    </source>
</evidence>
<evidence type="ECO:0000259" key="5">
    <source>
        <dbReference type="Pfam" id="PF25183"/>
    </source>
</evidence>
<keyword evidence="3" id="KW-0998">Cell outer membrane</keyword>
<dbReference type="InterPro" id="IPR057601">
    <property type="entry name" value="Oar-like_b-barrel"/>
</dbReference>
<dbReference type="GO" id="GO:0004180">
    <property type="term" value="F:carboxypeptidase activity"/>
    <property type="evidence" value="ECO:0007669"/>
    <property type="project" value="UniProtKB-KW"/>
</dbReference>
<dbReference type="Pfam" id="PF25183">
    <property type="entry name" value="OMP_b-brl_4"/>
    <property type="match status" value="1"/>
</dbReference>
<evidence type="ECO:0000256" key="2">
    <source>
        <dbReference type="ARBA" id="ARBA00023136"/>
    </source>
</evidence>
<gene>
    <name evidence="6" type="ORF">MOP44_25200</name>
</gene>
<feature type="signal peptide" evidence="4">
    <location>
        <begin position="1"/>
        <end position="24"/>
    </location>
</feature>
<protein>
    <submittedName>
        <fullName evidence="6">Carboxypeptidase-like regulatory domain-containing protein</fullName>
    </submittedName>
</protein>
<dbReference type="Gene3D" id="2.40.170.20">
    <property type="entry name" value="TonB-dependent receptor, beta-barrel domain"/>
    <property type="match status" value="1"/>
</dbReference>
<keyword evidence="4" id="KW-0732">Signal</keyword>
<dbReference type="Pfam" id="PF13620">
    <property type="entry name" value="CarboxypepD_reg"/>
    <property type="match status" value="1"/>
</dbReference>
<evidence type="ECO:0000256" key="1">
    <source>
        <dbReference type="ARBA" id="ARBA00004442"/>
    </source>
</evidence>
<evidence type="ECO:0000313" key="7">
    <source>
        <dbReference type="Proteomes" id="UP001059380"/>
    </source>
</evidence>
<name>A0A9J7BLT3_9BACT</name>
<dbReference type="Gene3D" id="2.60.40.1120">
    <property type="entry name" value="Carboxypeptidase-like, regulatory domain"/>
    <property type="match status" value="1"/>
</dbReference>
<dbReference type="Proteomes" id="UP001059380">
    <property type="component" value="Chromosome"/>
</dbReference>
<dbReference type="EMBL" id="CP093313">
    <property type="protein sequence ID" value="UWZ83844.1"/>
    <property type="molecule type" value="Genomic_DNA"/>
</dbReference>
<keyword evidence="6" id="KW-0378">Hydrolase</keyword>
<keyword evidence="7" id="KW-1185">Reference proteome</keyword>
<dbReference type="InterPro" id="IPR036942">
    <property type="entry name" value="Beta-barrel_TonB_sf"/>
</dbReference>
<keyword evidence="6" id="KW-0121">Carboxypeptidase</keyword>
<evidence type="ECO:0000256" key="3">
    <source>
        <dbReference type="ARBA" id="ARBA00023237"/>
    </source>
</evidence>
<reference evidence="6" key="1">
    <citation type="submission" date="2021-04" db="EMBL/GenBank/DDBJ databases">
        <title>Phylogenetic analysis of Acidobacteriaceae.</title>
        <authorList>
            <person name="Qiu L."/>
            <person name="Zhang Q."/>
        </authorList>
    </citation>
    <scope>NUCLEOTIDE SEQUENCE</scope>
    <source>
        <strain evidence="6">DSM 25168</strain>
    </source>
</reference>
<evidence type="ECO:0000313" key="6">
    <source>
        <dbReference type="EMBL" id="UWZ83844.1"/>
    </source>
</evidence>
<dbReference type="KEGG" id="orp:MOP44_25200"/>